<name>A0A8S0PGQ6_OLEEU</name>
<dbReference type="AlphaFoldDB" id="A0A8S0PGQ6"/>
<reference evidence="1 2" key="1">
    <citation type="submission" date="2019-12" db="EMBL/GenBank/DDBJ databases">
        <authorList>
            <person name="Alioto T."/>
            <person name="Alioto T."/>
            <person name="Gomez Garrido J."/>
        </authorList>
    </citation>
    <scope>NUCLEOTIDE SEQUENCE [LARGE SCALE GENOMIC DNA]</scope>
</reference>
<comment type="caution">
    <text evidence="1">The sequence shown here is derived from an EMBL/GenBank/DDBJ whole genome shotgun (WGS) entry which is preliminary data.</text>
</comment>
<dbReference type="Proteomes" id="UP000594638">
    <property type="component" value="Unassembled WGS sequence"/>
</dbReference>
<keyword evidence="2" id="KW-1185">Reference proteome</keyword>
<organism evidence="1 2">
    <name type="scientific">Olea europaea subsp. europaea</name>
    <dbReference type="NCBI Taxonomy" id="158383"/>
    <lineage>
        <taxon>Eukaryota</taxon>
        <taxon>Viridiplantae</taxon>
        <taxon>Streptophyta</taxon>
        <taxon>Embryophyta</taxon>
        <taxon>Tracheophyta</taxon>
        <taxon>Spermatophyta</taxon>
        <taxon>Magnoliopsida</taxon>
        <taxon>eudicotyledons</taxon>
        <taxon>Gunneridae</taxon>
        <taxon>Pentapetalae</taxon>
        <taxon>asterids</taxon>
        <taxon>lamiids</taxon>
        <taxon>Lamiales</taxon>
        <taxon>Oleaceae</taxon>
        <taxon>Oleeae</taxon>
        <taxon>Olea</taxon>
    </lineage>
</organism>
<sequence length="141" mass="16160">MEAVLLYEFLDYILRFGIFKVLKLSFLVGCCGEIEWDFIPNFRETTGPGNKGEVAGRGDEMLVKEYEYLVQKAKEHKLLEDIPLEEISVDDPDARIHIIIFVLGTKSGRQIHGLGDGHLRDIRTSFNVHNLEKELEIERAV</sequence>
<dbReference type="EMBL" id="CACTIH010000061">
    <property type="protein sequence ID" value="CAA2945692.1"/>
    <property type="molecule type" value="Genomic_DNA"/>
</dbReference>
<evidence type="ECO:0000313" key="1">
    <source>
        <dbReference type="EMBL" id="CAA2945692.1"/>
    </source>
</evidence>
<protein>
    <submittedName>
        <fullName evidence="1">Uncharacterized protein</fullName>
    </submittedName>
</protein>
<accession>A0A8S0PGQ6</accession>
<evidence type="ECO:0000313" key="2">
    <source>
        <dbReference type="Proteomes" id="UP000594638"/>
    </source>
</evidence>
<proteinExistence type="predicted"/>
<dbReference type="Gramene" id="OE9A113008T3">
    <property type="protein sequence ID" value="OE9A113008C3"/>
    <property type="gene ID" value="OE9A113008"/>
</dbReference>
<gene>
    <name evidence="1" type="ORF">OLEA9_A113008</name>
</gene>